<evidence type="ECO:0000256" key="1">
    <source>
        <dbReference type="SAM" id="Phobius"/>
    </source>
</evidence>
<accession>A0A3Q8I355</accession>
<feature type="transmembrane region" description="Helical" evidence="1">
    <location>
        <begin position="38"/>
        <end position="58"/>
    </location>
</feature>
<feature type="transmembrane region" description="Helical" evidence="1">
    <location>
        <begin position="64"/>
        <end position="86"/>
    </location>
</feature>
<feature type="transmembrane region" description="Helical" evidence="1">
    <location>
        <begin position="106"/>
        <end position="133"/>
    </location>
</feature>
<protein>
    <submittedName>
        <fullName evidence="2">Uncharacterized protein</fullName>
    </submittedName>
</protein>
<proteinExistence type="predicted"/>
<organism evidence="2">
    <name type="scientific">Pseudenhygromyxa salsuginis</name>
    <dbReference type="NCBI Taxonomy" id="442868"/>
    <lineage>
        <taxon>Bacteria</taxon>
        <taxon>Pseudomonadati</taxon>
        <taxon>Myxococcota</taxon>
        <taxon>Polyangia</taxon>
        <taxon>Nannocystales</taxon>
        <taxon>Nannocystaceae</taxon>
        <taxon>Pseudenhygromyxa</taxon>
    </lineage>
</organism>
<dbReference type="EMBL" id="MH908895">
    <property type="protein sequence ID" value="AYM53139.1"/>
    <property type="molecule type" value="Genomic_DNA"/>
</dbReference>
<keyword evidence="1" id="KW-1133">Transmembrane helix</keyword>
<keyword evidence="1" id="KW-0472">Membrane</keyword>
<sequence>MSEDFNPYAAPSVGAEQAEQGVNFALSEEQRKLLQTTATIMLVAGGSQLAATALNLVIAGVNVATVVTTLLMGLVPVFVLIAGLTLRRLGQPGNDREALVQGLRQLFLAFLIKGSALLLVIGLGLLTVLSMVLGLGRGLLGF</sequence>
<keyword evidence="1" id="KW-0812">Transmembrane</keyword>
<dbReference type="AlphaFoldDB" id="A0A3Q8I355"/>
<evidence type="ECO:0000313" key="2">
    <source>
        <dbReference type="EMBL" id="AYM53139.1"/>
    </source>
</evidence>
<reference evidence="2" key="1">
    <citation type="journal article" date="2018" name="J. Ind. Microbiol. Biotechnol.">
        <title>Genome mining reveals uncommon alkylpyrones as type III PKS products from myxobacteria.</title>
        <authorList>
            <person name="Hug J.J."/>
            <person name="Panter F."/>
            <person name="Krug D."/>
            <person name="Muller R."/>
        </authorList>
    </citation>
    <scope>NUCLEOTIDE SEQUENCE</scope>
    <source>
        <strain evidence="2">MNa10638</strain>
    </source>
</reference>
<name>A0A3Q8I355_9BACT</name>